<comment type="caution">
    <text evidence="1">The sequence shown here is derived from an EMBL/GenBank/DDBJ whole genome shotgun (WGS) entry which is preliminary data.</text>
</comment>
<reference evidence="1 2" key="1">
    <citation type="journal article" date="2016" name="Mol. Biol. Evol.">
        <title>Genome-Wide Survey of Gut Fungi (Harpellales) Reveals the First Horizontally Transferred Ubiquitin Gene from a Mosquito Host.</title>
        <authorList>
            <person name="Wang Y."/>
            <person name="White M.M."/>
            <person name="Kvist S."/>
            <person name="Moncalvo J.M."/>
        </authorList>
    </citation>
    <scope>NUCLEOTIDE SEQUENCE [LARGE SCALE GENOMIC DNA]</scope>
    <source>
        <strain evidence="1 2">ALG-7-W6</strain>
    </source>
</reference>
<gene>
    <name evidence="1" type="ORF">AYI68_g3283</name>
</gene>
<proteinExistence type="predicted"/>
<evidence type="ECO:0000313" key="2">
    <source>
        <dbReference type="Proteomes" id="UP000187455"/>
    </source>
</evidence>
<name>A0A1R0H0E1_9FUNG</name>
<accession>A0A1R0H0E1</accession>
<sequence length="106" mass="12120">MEAMRRDDRVFNLEQQPLPNIKVSRVEVHHVVQRYRDSIRYWFIPSLKFLNSSASNGTASFEASVTWGRTVASSSKIKLSIDMLWINESPILTLKSSGPRTLGIVR</sequence>
<dbReference type="AlphaFoldDB" id="A0A1R0H0E1"/>
<organism evidence="1 2">
    <name type="scientific">Smittium mucronatum</name>
    <dbReference type="NCBI Taxonomy" id="133383"/>
    <lineage>
        <taxon>Eukaryota</taxon>
        <taxon>Fungi</taxon>
        <taxon>Fungi incertae sedis</taxon>
        <taxon>Zoopagomycota</taxon>
        <taxon>Kickxellomycotina</taxon>
        <taxon>Harpellomycetes</taxon>
        <taxon>Harpellales</taxon>
        <taxon>Legeriomycetaceae</taxon>
        <taxon>Smittium</taxon>
    </lineage>
</organism>
<evidence type="ECO:0000313" key="1">
    <source>
        <dbReference type="EMBL" id="OLY82597.1"/>
    </source>
</evidence>
<dbReference type="EMBL" id="LSSL01001392">
    <property type="protein sequence ID" value="OLY82597.1"/>
    <property type="molecule type" value="Genomic_DNA"/>
</dbReference>
<keyword evidence="2" id="KW-1185">Reference proteome</keyword>
<dbReference type="Proteomes" id="UP000187455">
    <property type="component" value="Unassembled WGS sequence"/>
</dbReference>
<protein>
    <submittedName>
        <fullName evidence="1">Uncharacterized protein</fullName>
    </submittedName>
</protein>